<evidence type="ECO:0000313" key="2">
    <source>
        <dbReference type="EMBL" id="TQR35925.1"/>
    </source>
</evidence>
<dbReference type="EMBL" id="SADV01000004">
    <property type="protein sequence ID" value="TQR35925.1"/>
    <property type="molecule type" value="Genomic_DNA"/>
</dbReference>
<evidence type="ECO:0000313" key="3">
    <source>
        <dbReference type="Proteomes" id="UP000317944"/>
    </source>
</evidence>
<keyword evidence="1" id="KW-0812">Transmembrane</keyword>
<feature type="transmembrane region" description="Helical" evidence="1">
    <location>
        <begin position="7"/>
        <end position="26"/>
    </location>
</feature>
<dbReference type="OrthoDB" id="2739814at2"/>
<feature type="transmembrane region" description="Helical" evidence="1">
    <location>
        <begin position="32"/>
        <end position="50"/>
    </location>
</feature>
<keyword evidence="1" id="KW-1133">Transmembrane helix</keyword>
<keyword evidence="1" id="KW-0472">Membrane</keyword>
<reference evidence="2 3" key="1">
    <citation type="submission" date="2018-03" db="EMBL/GenBank/DDBJ databases">
        <title>Aerobic endospore-forming bacteria genome sequencing and assembly.</title>
        <authorList>
            <person name="Cavalcante D.A."/>
            <person name="Driks A."/>
            <person name="Putonti C."/>
            <person name="De-Souza M.T."/>
        </authorList>
    </citation>
    <scope>NUCLEOTIDE SEQUENCE [LARGE SCALE GENOMIC DNA]</scope>
    <source>
        <strain evidence="2 3">SDF0037</strain>
    </source>
</reference>
<evidence type="ECO:0000256" key="1">
    <source>
        <dbReference type="SAM" id="Phobius"/>
    </source>
</evidence>
<protein>
    <submittedName>
        <fullName evidence="2">Uncharacterized protein</fullName>
    </submittedName>
</protein>
<dbReference type="AlphaFoldDB" id="A0A544UQ06"/>
<accession>A0A544UQ06</accession>
<dbReference type="Proteomes" id="UP000317944">
    <property type="component" value="Unassembled WGS sequence"/>
</dbReference>
<proteinExistence type="predicted"/>
<sequence length="60" mass="6875">MNYPLALYIATCVMQFIILTNITIFNGQWNGITMWLCTGMFIFSTAIFISSRSNKRSSNE</sequence>
<organism evidence="2 3">
    <name type="scientific">Lysinibacillus sphaericus</name>
    <name type="common">Bacillus sphaericus</name>
    <dbReference type="NCBI Taxonomy" id="1421"/>
    <lineage>
        <taxon>Bacteria</taxon>
        <taxon>Bacillati</taxon>
        <taxon>Bacillota</taxon>
        <taxon>Bacilli</taxon>
        <taxon>Bacillales</taxon>
        <taxon>Bacillaceae</taxon>
        <taxon>Lysinibacillus</taxon>
    </lineage>
</organism>
<comment type="caution">
    <text evidence="2">The sequence shown here is derived from an EMBL/GenBank/DDBJ whole genome shotgun (WGS) entry which is preliminary data.</text>
</comment>
<name>A0A544UQ06_LYSSH</name>
<gene>
    <name evidence="2" type="ORF">C7Y47_06475</name>
</gene>